<keyword evidence="1" id="KW-1133">Transmembrane helix</keyword>
<name>A0ABV9LKF0_9ACTN</name>
<evidence type="ECO:0000313" key="2">
    <source>
        <dbReference type="EMBL" id="MFC4693950.1"/>
    </source>
</evidence>
<protein>
    <recommendedName>
        <fullName evidence="4">DUF4367 domain-containing protein</fullName>
    </recommendedName>
</protein>
<sequence>MNETTLLREAGPEAPALTPAARAAARAALLEEIAAAGTRRWRSRLPGRRVSLRIGTALVAVAAAWTTAVVVAPEDAVPQSPAPSAAAPAPGGITLVAAEAVTFPVALDPEPEGLAPLHSRRGGMPRYGSTPPYFVAAYEPAYLVSGGPGATEPASGDPGRVLLGLYPEDPRSSEEYGFWPEGEPTGTATVDGAEASVWTEDGTVSLLWERPDGQWVWLAGEGAQARAEALVAVGESIVDRPQPVGLQFGLAPAGWSVGGYEESRSLDLVSDADPLQSLRLSATGAQYTGTIDGLLDGMPTAAPVETVTVQGRPGRLALLTGDAGTPPSWTLLGQLPDGRFFQLLAPQELTREQLLQIGEQVTAAS</sequence>
<keyword evidence="1" id="KW-0812">Transmembrane</keyword>
<accession>A0ABV9LKF0</accession>
<feature type="transmembrane region" description="Helical" evidence="1">
    <location>
        <begin position="50"/>
        <end position="72"/>
    </location>
</feature>
<organism evidence="2 3">
    <name type="scientific">Geodermatophilus arenarius</name>
    <dbReference type="NCBI Taxonomy" id="1137990"/>
    <lineage>
        <taxon>Bacteria</taxon>
        <taxon>Bacillati</taxon>
        <taxon>Actinomycetota</taxon>
        <taxon>Actinomycetes</taxon>
        <taxon>Geodermatophilales</taxon>
        <taxon>Geodermatophilaceae</taxon>
        <taxon>Geodermatophilus</taxon>
    </lineage>
</organism>
<proteinExistence type="predicted"/>
<keyword evidence="1" id="KW-0472">Membrane</keyword>
<reference evidence="3" key="1">
    <citation type="journal article" date="2019" name="Int. J. Syst. Evol. Microbiol.">
        <title>The Global Catalogue of Microorganisms (GCM) 10K type strain sequencing project: providing services to taxonomists for standard genome sequencing and annotation.</title>
        <authorList>
            <consortium name="The Broad Institute Genomics Platform"/>
            <consortium name="The Broad Institute Genome Sequencing Center for Infectious Disease"/>
            <person name="Wu L."/>
            <person name="Ma J."/>
        </authorList>
    </citation>
    <scope>NUCLEOTIDE SEQUENCE [LARGE SCALE GENOMIC DNA]</scope>
    <source>
        <strain evidence="3">CCUG 62763</strain>
    </source>
</reference>
<evidence type="ECO:0000256" key="1">
    <source>
        <dbReference type="SAM" id="Phobius"/>
    </source>
</evidence>
<comment type="caution">
    <text evidence="2">The sequence shown here is derived from an EMBL/GenBank/DDBJ whole genome shotgun (WGS) entry which is preliminary data.</text>
</comment>
<gene>
    <name evidence="2" type="ORF">ACFO3M_11200</name>
</gene>
<keyword evidence="3" id="KW-1185">Reference proteome</keyword>
<evidence type="ECO:0008006" key="4">
    <source>
        <dbReference type="Google" id="ProtNLM"/>
    </source>
</evidence>
<dbReference type="RefSeq" id="WP_387988667.1">
    <property type="nucleotide sequence ID" value="NZ_JBHSGR010000010.1"/>
</dbReference>
<evidence type="ECO:0000313" key="3">
    <source>
        <dbReference type="Proteomes" id="UP001596025"/>
    </source>
</evidence>
<dbReference type="Proteomes" id="UP001596025">
    <property type="component" value="Unassembled WGS sequence"/>
</dbReference>
<dbReference type="EMBL" id="JBHSGR010000010">
    <property type="protein sequence ID" value="MFC4693950.1"/>
    <property type="molecule type" value="Genomic_DNA"/>
</dbReference>